<dbReference type="Gene3D" id="1.20.1280.50">
    <property type="match status" value="1"/>
</dbReference>
<evidence type="ECO:0000256" key="3">
    <source>
        <dbReference type="ARBA" id="ARBA00023242"/>
    </source>
</evidence>
<feature type="region of interest" description="Disordered" evidence="4">
    <location>
        <begin position="1"/>
        <end position="79"/>
    </location>
</feature>
<dbReference type="InterPro" id="IPR033467">
    <property type="entry name" value="Tesmin/TSO1-like_CXC"/>
</dbReference>
<dbReference type="PROSITE" id="PS51634">
    <property type="entry name" value="CRC"/>
    <property type="match status" value="1"/>
</dbReference>
<feature type="compositionally biased region" description="Polar residues" evidence="4">
    <location>
        <begin position="164"/>
        <end position="173"/>
    </location>
</feature>
<dbReference type="Proteomes" id="UP001530400">
    <property type="component" value="Unassembled WGS sequence"/>
</dbReference>
<evidence type="ECO:0000256" key="4">
    <source>
        <dbReference type="SAM" id="MobiDB-lite"/>
    </source>
</evidence>
<feature type="region of interest" description="Disordered" evidence="4">
    <location>
        <begin position="308"/>
        <end position="428"/>
    </location>
</feature>
<feature type="region of interest" description="Disordered" evidence="4">
    <location>
        <begin position="461"/>
        <end position="544"/>
    </location>
</feature>
<evidence type="ECO:0000313" key="7">
    <source>
        <dbReference type="Proteomes" id="UP001530400"/>
    </source>
</evidence>
<dbReference type="InterPro" id="IPR028307">
    <property type="entry name" value="Lin-54_fam"/>
</dbReference>
<dbReference type="InterPro" id="IPR005172">
    <property type="entry name" value="CRC"/>
</dbReference>
<name>A0ABD3PHM9_9STRA</name>
<dbReference type="EMBL" id="JALLPJ020000636">
    <property type="protein sequence ID" value="KAL3786781.1"/>
    <property type="molecule type" value="Genomic_DNA"/>
</dbReference>
<sequence>MTPPTADEAVGGNAVNKQADVNVNSESTTAQESSIKITPEETTKQSPSDQSQSAASSKNENLKPLPTLPSSSSSEDMYDLFAPPVSKNVRRTRPNMTVVTAADSLLTGGEDDGVVLPPFRQASNQQEQTTRTPRTARKPPLRSSPELKFDSSSEDFDAALQLTFADSESPGSSQEKEEVPTSFMPPKQSAKKERRPAVSSPGKQQGKPQQPQQQQQQGAPSQPVGQPPGQPPYPYPAYYAYGNQMMGSSPSQMPPGMPPGYYPQMMPGVPQMQYPFPVPMYGYSPGMPPPGTPGMPPPGMPFMQFPSTPSAASASGVTPRKTVTSTTPGKRKERRNDVNQTVETEDLSLEMATPMSPPSSKKKREGNREQLGIGTWPSPPDYGGDTPQRGSAVASRRASPSRGTPRLSSFDDNFSFTPGREILGGPSWSPGNMTMDFFEDEVILQADADDAWIQNEFDEPRSIGARPTHSFMSDASPSRGGVAIRGSPITCKSTMEKSEASAKTPSVKREKAQQGQGTWRTPSNCGVRIRIGSGGKNSSGEKMNVNDINSILRGSPVMTRGVPGFPHPTALQTAPGQNIYPGMMPPPGVGSTPAASKRAGVGKENDATTDPCKCKKSKCLKLYCECFAAEKYCTGCKCTNCQNTPQYDDIRTKAIADTKAKNPDAFKPRISETETKNTHATGCKCKRSACLKKYCECYQGGVVCGDNCKCSGCQNFAGSRMLMDRRRKMQHAKDKETGLLYPGDKAWRPMSDSKVRNVYGQSPVIHDPKRPGGMPMMKSPMHHPFMASQPPFQPGPLMMGQSPMNYPPYGMMYMGGPSTPFSAPQNNPRPVAFSAPGRNDYPGMQVPVYPQYPVDSTSVRKGFNPKAKSSQRKVESAESYFGPKVPKTTRTAALNVFSFLSNEDMFNASIVSKTWNSLAFDNELWQPGLSPSL</sequence>
<accession>A0ABD3PHM9</accession>
<feature type="compositionally biased region" description="Low complexity" evidence="4">
    <location>
        <begin position="389"/>
        <end position="402"/>
    </location>
</feature>
<comment type="caution">
    <text evidence="6">The sequence shown here is derived from an EMBL/GenBank/DDBJ whole genome shotgun (WGS) entry which is preliminary data.</text>
</comment>
<feature type="compositionally biased region" description="Polar residues" evidence="4">
    <location>
        <begin position="308"/>
        <end position="328"/>
    </location>
</feature>
<comment type="similarity">
    <text evidence="2">Belongs to the lin-54 family.</text>
</comment>
<feature type="compositionally biased region" description="Low complexity" evidence="4">
    <location>
        <begin position="45"/>
        <end position="57"/>
    </location>
</feature>
<keyword evidence="3" id="KW-0539">Nucleus</keyword>
<dbReference type="SMART" id="SM01114">
    <property type="entry name" value="CXC"/>
    <property type="match status" value="2"/>
</dbReference>
<feature type="compositionally biased region" description="Low complexity" evidence="4">
    <location>
        <begin position="199"/>
        <end position="224"/>
    </location>
</feature>
<keyword evidence="7" id="KW-1185">Reference proteome</keyword>
<dbReference type="GO" id="GO:0005634">
    <property type="term" value="C:nucleus"/>
    <property type="evidence" value="ECO:0007669"/>
    <property type="project" value="UniProtKB-SubCell"/>
</dbReference>
<feature type="compositionally biased region" description="Polar residues" evidence="4">
    <location>
        <begin position="406"/>
        <end position="416"/>
    </location>
</feature>
<proteinExistence type="inferred from homology"/>
<dbReference type="InterPro" id="IPR001810">
    <property type="entry name" value="F-box_dom"/>
</dbReference>
<evidence type="ECO:0000256" key="1">
    <source>
        <dbReference type="ARBA" id="ARBA00004123"/>
    </source>
</evidence>
<feature type="region of interest" description="Disordered" evidence="4">
    <location>
        <begin position="103"/>
        <end position="241"/>
    </location>
</feature>
<feature type="compositionally biased region" description="Pro residues" evidence="4">
    <location>
        <begin position="225"/>
        <end position="235"/>
    </location>
</feature>
<evidence type="ECO:0000256" key="2">
    <source>
        <dbReference type="ARBA" id="ARBA00007267"/>
    </source>
</evidence>
<dbReference type="Pfam" id="PF03638">
    <property type="entry name" value="TCR"/>
    <property type="match status" value="2"/>
</dbReference>
<evidence type="ECO:0000259" key="5">
    <source>
        <dbReference type="PROSITE" id="PS51634"/>
    </source>
</evidence>
<gene>
    <name evidence="6" type="ORF">ACHAWO_002417</name>
</gene>
<feature type="compositionally biased region" description="Polar residues" evidence="4">
    <location>
        <begin position="513"/>
        <end position="524"/>
    </location>
</feature>
<comment type="subcellular location">
    <subcellularLocation>
        <location evidence="1">Nucleus</location>
    </subcellularLocation>
</comment>
<organism evidence="6 7">
    <name type="scientific">Cyclotella atomus</name>
    <dbReference type="NCBI Taxonomy" id="382360"/>
    <lineage>
        <taxon>Eukaryota</taxon>
        <taxon>Sar</taxon>
        <taxon>Stramenopiles</taxon>
        <taxon>Ochrophyta</taxon>
        <taxon>Bacillariophyta</taxon>
        <taxon>Coscinodiscophyceae</taxon>
        <taxon>Thalassiosirophycidae</taxon>
        <taxon>Stephanodiscales</taxon>
        <taxon>Stephanodiscaceae</taxon>
        <taxon>Cyclotella</taxon>
    </lineage>
</organism>
<feature type="region of interest" description="Disordered" evidence="4">
    <location>
        <begin position="857"/>
        <end position="879"/>
    </location>
</feature>
<dbReference type="PANTHER" id="PTHR12446:SF34">
    <property type="entry name" value="PROTEIN LIN-54 HOMOLOG"/>
    <property type="match status" value="1"/>
</dbReference>
<feature type="region of interest" description="Disordered" evidence="4">
    <location>
        <begin position="571"/>
        <end position="610"/>
    </location>
</feature>
<dbReference type="SUPFAM" id="SSF81383">
    <property type="entry name" value="F-box domain"/>
    <property type="match status" value="1"/>
</dbReference>
<dbReference type="AlphaFoldDB" id="A0ABD3PHM9"/>
<dbReference type="PANTHER" id="PTHR12446">
    <property type="entry name" value="TESMIN/TSO1-RELATED"/>
    <property type="match status" value="1"/>
</dbReference>
<protein>
    <recommendedName>
        <fullName evidence="5">CRC domain-containing protein</fullName>
    </recommendedName>
</protein>
<evidence type="ECO:0000313" key="6">
    <source>
        <dbReference type="EMBL" id="KAL3786781.1"/>
    </source>
</evidence>
<feature type="compositionally biased region" description="Polar residues" evidence="4">
    <location>
        <begin position="15"/>
        <end position="36"/>
    </location>
</feature>
<dbReference type="Pfam" id="PF12937">
    <property type="entry name" value="F-box-like"/>
    <property type="match status" value="1"/>
</dbReference>
<feature type="domain" description="CRC" evidence="5">
    <location>
        <begin position="608"/>
        <end position="718"/>
    </location>
</feature>
<reference evidence="6 7" key="1">
    <citation type="submission" date="2024-10" db="EMBL/GenBank/DDBJ databases">
        <title>Updated reference genomes for cyclostephanoid diatoms.</title>
        <authorList>
            <person name="Roberts W.R."/>
            <person name="Alverson A.J."/>
        </authorList>
    </citation>
    <scope>NUCLEOTIDE SEQUENCE [LARGE SCALE GENOMIC DNA]</scope>
    <source>
        <strain evidence="6 7">AJA010-31</strain>
    </source>
</reference>
<dbReference type="InterPro" id="IPR036047">
    <property type="entry name" value="F-box-like_dom_sf"/>
</dbReference>